<organism evidence="1 2">
    <name type="scientific">Clostridium porci</name>
    <dbReference type="NCBI Taxonomy" id="2605778"/>
    <lineage>
        <taxon>Bacteria</taxon>
        <taxon>Bacillati</taxon>
        <taxon>Bacillota</taxon>
        <taxon>Clostridia</taxon>
        <taxon>Eubacteriales</taxon>
        <taxon>Clostridiaceae</taxon>
        <taxon>Clostridium</taxon>
    </lineage>
</organism>
<keyword evidence="2" id="KW-1185">Reference proteome</keyword>
<name>A0A7X2TDX7_9CLOT</name>
<evidence type="ECO:0000313" key="2">
    <source>
        <dbReference type="Proteomes" id="UP000429958"/>
    </source>
</evidence>
<dbReference type="InterPro" id="IPR056982">
    <property type="entry name" value="Phage_ProQ_C-like"/>
</dbReference>
<accession>A0A7X2TDX7</accession>
<gene>
    <name evidence="1" type="ORF">FYJ39_16165</name>
</gene>
<comment type="caution">
    <text evidence="1">The sequence shown here is derived from an EMBL/GenBank/DDBJ whole genome shotgun (WGS) entry which is preliminary data.</text>
</comment>
<proteinExistence type="predicted"/>
<protein>
    <submittedName>
        <fullName evidence="1">Uncharacterized protein</fullName>
    </submittedName>
</protein>
<evidence type="ECO:0000313" key="1">
    <source>
        <dbReference type="EMBL" id="MSS38050.1"/>
    </source>
</evidence>
<dbReference type="Pfam" id="PF24203">
    <property type="entry name" value="Phage_ProQ_C_like"/>
    <property type="match status" value="1"/>
</dbReference>
<sequence>MDIQKFKVGTLAYGFSRSRSNYGCITPIEIVKVGRKYVTVAGGTQYMEAPNGHYLMDKDNLDFHPLLFLTRQEANEYKESKELLEYIRAHHYAISEYSLPVLRDIATAMKRGDEERKNRT</sequence>
<dbReference type="AlphaFoldDB" id="A0A7X2TDX7"/>
<reference evidence="1 2" key="1">
    <citation type="submission" date="2019-08" db="EMBL/GenBank/DDBJ databases">
        <title>In-depth cultivation of the pig gut microbiome towards novel bacterial diversity and tailored functional studies.</title>
        <authorList>
            <person name="Wylensek D."/>
            <person name="Hitch T.C.A."/>
            <person name="Clavel T."/>
        </authorList>
    </citation>
    <scope>NUCLEOTIDE SEQUENCE [LARGE SCALE GENOMIC DNA]</scope>
    <source>
        <strain evidence="1 2">WCA-389-WT-23D1</strain>
    </source>
</reference>
<dbReference type="RefSeq" id="WP_154473495.1">
    <property type="nucleotide sequence ID" value="NZ_VUMD01000017.1"/>
</dbReference>
<dbReference type="EMBL" id="VUMD01000017">
    <property type="protein sequence ID" value="MSS38050.1"/>
    <property type="molecule type" value="Genomic_DNA"/>
</dbReference>
<dbReference type="Proteomes" id="UP000429958">
    <property type="component" value="Unassembled WGS sequence"/>
</dbReference>